<dbReference type="EMBL" id="BAABGA010000058">
    <property type="protein sequence ID" value="GAA4461862.1"/>
    <property type="molecule type" value="Genomic_DNA"/>
</dbReference>
<organism evidence="3 4">
    <name type="scientific">Novipirellula rosea</name>
    <dbReference type="NCBI Taxonomy" id="1031540"/>
    <lineage>
        <taxon>Bacteria</taxon>
        <taxon>Pseudomonadati</taxon>
        <taxon>Planctomycetota</taxon>
        <taxon>Planctomycetia</taxon>
        <taxon>Pirellulales</taxon>
        <taxon>Pirellulaceae</taxon>
        <taxon>Novipirellula</taxon>
    </lineage>
</organism>
<proteinExistence type="predicted"/>
<gene>
    <name evidence="3" type="ORF">GCM10023156_44970</name>
</gene>
<protein>
    <submittedName>
        <fullName evidence="3">DUF2760 domain-containing protein</fullName>
    </submittedName>
</protein>
<feature type="region of interest" description="Disordered" evidence="1">
    <location>
        <begin position="24"/>
        <end position="56"/>
    </location>
</feature>
<accession>A0ABP8N8N6</accession>
<evidence type="ECO:0000256" key="1">
    <source>
        <dbReference type="SAM" id="MobiDB-lite"/>
    </source>
</evidence>
<dbReference type="Pfam" id="PF10816">
    <property type="entry name" value="DUF2760"/>
    <property type="match status" value="1"/>
</dbReference>
<comment type="caution">
    <text evidence="3">The sequence shown here is derived from an EMBL/GenBank/DDBJ whole genome shotgun (WGS) entry which is preliminary data.</text>
</comment>
<evidence type="ECO:0000313" key="3">
    <source>
        <dbReference type="EMBL" id="GAA4461862.1"/>
    </source>
</evidence>
<evidence type="ECO:0000259" key="2">
    <source>
        <dbReference type="Pfam" id="PF10816"/>
    </source>
</evidence>
<name>A0ABP8N8N6_9BACT</name>
<dbReference type="RefSeq" id="WP_345325696.1">
    <property type="nucleotide sequence ID" value="NZ_BAABGA010000058.1"/>
</dbReference>
<dbReference type="Proteomes" id="UP001500840">
    <property type="component" value="Unassembled WGS sequence"/>
</dbReference>
<keyword evidence="4" id="KW-1185">Reference proteome</keyword>
<sequence>MGLGIAFRAFSAAIFNKQASERIRQALQPETSQEAEPKLLPKTEPQPAAAPKPVAAKPVRSDAITLLSALQREARFVDLIQEDLTKFADAQVGAAARPCLQQCASTLTRFFELAPVSDVGEGSQIEVGEDGSPERYQWIGEGSSTSGKLIHQGWQATKVELPKYSGSERDANVIAPAQVQR</sequence>
<feature type="compositionally biased region" description="Low complexity" evidence="1">
    <location>
        <begin position="45"/>
        <end position="56"/>
    </location>
</feature>
<evidence type="ECO:0000313" key="4">
    <source>
        <dbReference type="Proteomes" id="UP001500840"/>
    </source>
</evidence>
<dbReference type="InterPro" id="IPR021212">
    <property type="entry name" value="DUF2760"/>
</dbReference>
<reference evidence="4" key="1">
    <citation type="journal article" date="2019" name="Int. J. Syst. Evol. Microbiol.">
        <title>The Global Catalogue of Microorganisms (GCM) 10K type strain sequencing project: providing services to taxonomists for standard genome sequencing and annotation.</title>
        <authorList>
            <consortium name="The Broad Institute Genomics Platform"/>
            <consortium name="The Broad Institute Genome Sequencing Center for Infectious Disease"/>
            <person name="Wu L."/>
            <person name="Ma J."/>
        </authorList>
    </citation>
    <scope>NUCLEOTIDE SEQUENCE [LARGE SCALE GENOMIC DNA]</scope>
    <source>
        <strain evidence="4">JCM 17759</strain>
    </source>
</reference>
<feature type="domain" description="DUF2760" evidence="2">
    <location>
        <begin position="61"/>
        <end position="179"/>
    </location>
</feature>